<dbReference type="HOGENOM" id="CLU_1530894_0_0_11"/>
<sequence length="175" mass="18423">MWTNADQNPSHGYLGMTRVLIWLMPLYVLAFTALDALFGPHRQHGPLPTAAVIAAGAGALLFFAAGIHLAASWERQRRTAVQNGRRTGAAQAFLDRHPHLSELLVVAVGSPSNQALGWLIGLALSGGTSYGLTLALTAAFHGAPIALLVSVNIASYTVLVATATYLNSRTTAPDI</sequence>
<keyword evidence="1" id="KW-0812">Transmembrane</keyword>
<keyword evidence="4" id="KW-1185">Reference proteome</keyword>
<keyword evidence="1" id="KW-1133">Transmembrane helix</keyword>
<accession>A0A024K5I0</accession>
<dbReference type="EMBL" id="HG964447">
    <property type="protein sequence ID" value="CDO91310.1"/>
    <property type="molecule type" value="Genomic_DNA"/>
</dbReference>
<reference evidence="3 4" key="3">
    <citation type="submission" date="2016-01" db="EMBL/GenBank/DDBJ databases">
        <title>The new phylogeny of the genus Mycobacterium.</title>
        <authorList>
            <person name="Tarcisio F."/>
            <person name="Conor M."/>
            <person name="Antonella G."/>
            <person name="Elisabetta G."/>
            <person name="Giulia F.S."/>
            <person name="Sara T."/>
            <person name="Anna F."/>
            <person name="Clotilde B."/>
            <person name="Roberto B."/>
            <person name="Veronica D.S."/>
            <person name="Fabio R."/>
            <person name="Monica P."/>
            <person name="Olivier J."/>
            <person name="Enrico T."/>
            <person name="Nicola S."/>
        </authorList>
    </citation>
    <scope>NUCLEOTIDE SEQUENCE [LARGE SCALE GENOMIC DNA]</scope>
    <source>
        <strain evidence="3 4">DSM 44626</strain>
    </source>
</reference>
<gene>
    <name evidence="3" type="ORF">AWC29_06635</name>
    <name evidence="2" type="ORF">BN973_05717</name>
</gene>
<feature type="transmembrane region" description="Helical" evidence="1">
    <location>
        <begin position="20"/>
        <end position="38"/>
    </location>
</feature>
<evidence type="ECO:0000313" key="3">
    <source>
        <dbReference type="EMBL" id="ORX07808.1"/>
    </source>
</evidence>
<feature type="transmembrane region" description="Helical" evidence="1">
    <location>
        <begin position="115"/>
        <end position="138"/>
    </location>
</feature>
<evidence type="ECO:0008006" key="5">
    <source>
        <dbReference type="Google" id="ProtNLM"/>
    </source>
</evidence>
<name>A0A024K5I0_9MYCO</name>
<feature type="transmembrane region" description="Helical" evidence="1">
    <location>
        <begin position="50"/>
        <end position="71"/>
    </location>
</feature>
<organism evidence="2">
    <name type="scientific">Mycobacterium triplex</name>
    <dbReference type="NCBI Taxonomy" id="47839"/>
    <lineage>
        <taxon>Bacteria</taxon>
        <taxon>Bacillati</taxon>
        <taxon>Actinomycetota</taxon>
        <taxon>Actinomycetes</taxon>
        <taxon>Mycobacteriales</taxon>
        <taxon>Mycobacteriaceae</taxon>
        <taxon>Mycobacterium</taxon>
        <taxon>Mycobacterium simiae complex</taxon>
    </lineage>
</organism>
<dbReference type="AlphaFoldDB" id="A0A024K5I0"/>
<evidence type="ECO:0000313" key="4">
    <source>
        <dbReference type="Proteomes" id="UP000193710"/>
    </source>
</evidence>
<dbReference type="eggNOG" id="ENOG50321GK">
    <property type="taxonomic scope" value="Bacteria"/>
</dbReference>
<evidence type="ECO:0000313" key="2">
    <source>
        <dbReference type="EMBL" id="CDO91310.1"/>
    </source>
</evidence>
<protein>
    <recommendedName>
        <fullName evidence="5">Transmembrane protein</fullName>
    </recommendedName>
</protein>
<feature type="transmembrane region" description="Helical" evidence="1">
    <location>
        <begin position="145"/>
        <end position="166"/>
    </location>
</feature>
<dbReference type="EMBL" id="LQPY01000004">
    <property type="protein sequence ID" value="ORX07808.1"/>
    <property type="molecule type" value="Genomic_DNA"/>
</dbReference>
<reference evidence="2" key="2">
    <citation type="submission" date="2014-04" db="EMBL/GenBank/DDBJ databases">
        <authorList>
            <person name="Xu Y.W."/>
            <person name="Yang Q."/>
        </authorList>
    </citation>
    <scope>NUCLEOTIDE SEQUENCE</scope>
    <source>
        <strain evidence="2">DSM 44626</strain>
    </source>
</reference>
<evidence type="ECO:0000256" key="1">
    <source>
        <dbReference type="SAM" id="Phobius"/>
    </source>
</evidence>
<dbReference type="Proteomes" id="UP000028880">
    <property type="component" value="Unassembled WGS sequence"/>
</dbReference>
<dbReference type="Proteomes" id="UP000193710">
    <property type="component" value="Unassembled WGS sequence"/>
</dbReference>
<reference evidence="2" key="1">
    <citation type="journal article" date="2014" name="Genome Announc.">
        <title>Draft Genome Sequence of Mycobacterium triplex DSM 44626.</title>
        <authorList>
            <person name="Sassi M."/>
            <person name="Croce O."/>
            <person name="Robert C."/>
            <person name="Raoult D."/>
            <person name="Drancourt M."/>
        </authorList>
    </citation>
    <scope>NUCLEOTIDE SEQUENCE [LARGE SCALE GENOMIC DNA]</scope>
    <source>
        <strain evidence="2">DSM 44626</strain>
    </source>
</reference>
<keyword evidence="1" id="KW-0472">Membrane</keyword>
<proteinExistence type="predicted"/>
<dbReference type="STRING" id="47839.BN973_05717"/>